<organism evidence="1 2">
    <name type="scientific">Algoriphagus lacus</name>
    <dbReference type="NCBI Taxonomy" id="2056311"/>
    <lineage>
        <taxon>Bacteria</taxon>
        <taxon>Pseudomonadati</taxon>
        <taxon>Bacteroidota</taxon>
        <taxon>Cytophagia</taxon>
        <taxon>Cytophagales</taxon>
        <taxon>Cyclobacteriaceae</taxon>
        <taxon>Algoriphagus</taxon>
    </lineage>
</organism>
<keyword evidence="2" id="KW-1185">Reference proteome</keyword>
<name>A0A418PNB2_9BACT</name>
<dbReference type="InterPro" id="IPR052025">
    <property type="entry name" value="Xyloglucanase_GH74"/>
</dbReference>
<dbReference type="SUPFAM" id="SSF110296">
    <property type="entry name" value="Oligoxyloglucan reducing end-specific cellobiohydrolase"/>
    <property type="match status" value="2"/>
</dbReference>
<dbReference type="InterPro" id="IPR015943">
    <property type="entry name" value="WD40/YVTN_repeat-like_dom_sf"/>
</dbReference>
<dbReference type="AlphaFoldDB" id="A0A418PNB2"/>
<dbReference type="PANTHER" id="PTHR43739:SF5">
    <property type="entry name" value="EXO-ALPHA-SIALIDASE"/>
    <property type="match status" value="1"/>
</dbReference>
<dbReference type="InterPro" id="IPR002860">
    <property type="entry name" value="BNR_rpt"/>
</dbReference>
<protein>
    <recommendedName>
        <fullName evidence="3">Sortilin N-terminal domain-containing protein</fullName>
    </recommendedName>
</protein>
<accession>A0A418PNB2</accession>
<comment type="caution">
    <text evidence="1">The sequence shown here is derived from an EMBL/GenBank/DDBJ whole genome shotgun (WGS) entry which is preliminary data.</text>
</comment>
<dbReference type="RefSeq" id="WP_119479210.1">
    <property type="nucleotide sequence ID" value="NZ_QXML01000011.1"/>
</dbReference>
<dbReference type="Gene3D" id="2.130.10.10">
    <property type="entry name" value="YVTN repeat-like/Quinoprotein amine dehydrogenase"/>
    <property type="match status" value="4"/>
</dbReference>
<evidence type="ECO:0008006" key="3">
    <source>
        <dbReference type="Google" id="ProtNLM"/>
    </source>
</evidence>
<evidence type="ECO:0000313" key="1">
    <source>
        <dbReference type="EMBL" id="RIW12945.1"/>
    </source>
</evidence>
<proteinExistence type="predicted"/>
<dbReference type="OrthoDB" id="9757809at2"/>
<dbReference type="Pfam" id="PF02012">
    <property type="entry name" value="BNR"/>
    <property type="match status" value="1"/>
</dbReference>
<sequence>MSINPPIASNPKRSPYNWIKLLILLSGNFLSLEGFGQQPQSPLVKSFQEHLKLKEESIFGLNWIPLGPVSNSALVESFQVDLQHPGTIYLGFGSGSLWKTTNNGLSWKPIFDNEASYGIGDIALAPSNTNIIYLGTGETLKKPRNFTMPGTGMYRSDDGGETWRHLGLDDSWHIGKVVVHPTNPDIVYVSVLGHLWTTNPHRGVYRSLNGGKDWEHVLYVNERTGANDIVIAPTDPNTIYASVWESYPTVNGKSSGIFKSVDAGKTWKRQDSGIPEGDGRGRIGLAVSYQNPDKVYALMDHRNKSTSDSDEIGAAEVYLTLDGAKSWKRTHTEELMINSVIGWYFADIVVDAHNDDEIYALGVRLAHSRDGGKSFDLVAGDVYHLFPNPADPLHLDQCELWINPTNSNHLTLANDGGLYVSYDKGQSWMHFNNIPTGEFYDITLDKGTPYKIYGGTQDNATIVGHSTEWNPKRYDGWKYLWIDPWSGGDGCITVIDPVDSTTIYYSAQEGAIRRMDLKSGNSTPLRPDAGKLGLELNYHFISPYFLSEFNHQELYLGGNYILKSENRGEIWKAISPDLSKNGNPSKTSLAIGALAESPLKKGLIYAGTDKGLLWTTSDDGTTWIDRSMGLPDAYVRSITPSKYNPERVYLAMSGINYDDFNTYLFKSEDQGKTWESLTSNLPGEVAYVIKEDPVFENILYAGLYRAVYISTDRGKSWSQLGQGFPPAAVSDIEVEPRTSDLIVSTHGRGIYKVNLKPLYEIVSKNSLDQEMLFELSNVTVLPANRFDKLHNIDLEKMTISFWLPKARTIVLRIVNEKNEMIWSKEIMGRMGLNQYRWDLILKENTSPLPYFLNQKEFLSKGKYTLQFVGETTIERGFEAKD</sequence>
<dbReference type="PANTHER" id="PTHR43739">
    <property type="entry name" value="XYLOGLUCANASE (EUROFUNG)"/>
    <property type="match status" value="1"/>
</dbReference>
<gene>
    <name evidence="1" type="ORF">D0X99_17785</name>
</gene>
<dbReference type="CDD" id="cd15482">
    <property type="entry name" value="Sialidase_non-viral"/>
    <property type="match status" value="1"/>
</dbReference>
<dbReference type="Proteomes" id="UP000283522">
    <property type="component" value="Unassembled WGS sequence"/>
</dbReference>
<dbReference type="EMBL" id="QXML01000011">
    <property type="protein sequence ID" value="RIW12945.1"/>
    <property type="molecule type" value="Genomic_DNA"/>
</dbReference>
<dbReference type="GO" id="GO:0010411">
    <property type="term" value="P:xyloglucan metabolic process"/>
    <property type="evidence" value="ECO:0007669"/>
    <property type="project" value="TreeGrafter"/>
</dbReference>
<evidence type="ECO:0000313" key="2">
    <source>
        <dbReference type="Proteomes" id="UP000283522"/>
    </source>
</evidence>
<reference evidence="1 2" key="1">
    <citation type="submission" date="2018-09" db="EMBL/GenBank/DDBJ databases">
        <authorList>
            <person name="Wang X."/>
            <person name="Du Z."/>
        </authorList>
    </citation>
    <scope>NUCLEOTIDE SEQUENCE [LARGE SCALE GENOMIC DNA]</scope>
    <source>
        <strain evidence="1 2">N3</strain>
    </source>
</reference>